<reference evidence="6" key="1">
    <citation type="journal article" date="2015" name="Proc. Natl. Acad. Sci. U.S.A.">
        <title>Genome sequence of the Asian Tiger mosquito, Aedes albopictus, reveals insights into its biology, genetics, and evolution.</title>
        <authorList>
            <person name="Chen X.G."/>
            <person name="Jiang X."/>
            <person name="Gu J."/>
            <person name="Xu M."/>
            <person name="Wu Y."/>
            <person name="Deng Y."/>
            <person name="Zhang C."/>
            <person name="Bonizzoni M."/>
            <person name="Dermauw W."/>
            <person name="Vontas J."/>
            <person name="Armbruster P."/>
            <person name="Huang X."/>
            <person name="Yang Y."/>
            <person name="Zhang H."/>
            <person name="He W."/>
            <person name="Peng H."/>
            <person name="Liu Y."/>
            <person name="Wu K."/>
            <person name="Chen J."/>
            <person name="Lirakis M."/>
            <person name="Topalis P."/>
            <person name="Van Leeuwen T."/>
            <person name="Hall A.B."/>
            <person name="Jiang X."/>
            <person name="Thorpe C."/>
            <person name="Mueller R.L."/>
            <person name="Sun C."/>
            <person name="Waterhouse R.M."/>
            <person name="Yan G."/>
            <person name="Tu Z.J."/>
            <person name="Fang X."/>
            <person name="James A.A."/>
        </authorList>
    </citation>
    <scope>NUCLEOTIDE SEQUENCE [LARGE SCALE GENOMIC DNA]</scope>
    <source>
        <strain evidence="6">Foshan</strain>
    </source>
</reference>
<keyword evidence="3" id="KW-1133">Transmembrane helix</keyword>
<feature type="signal peptide" evidence="4">
    <location>
        <begin position="1"/>
        <end position="32"/>
    </location>
</feature>
<dbReference type="Gene3D" id="3.80.10.10">
    <property type="entry name" value="Ribonuclease Inhibitor"/>
    <property type="match status" value="3"/>
</dbReference>
<protein>
    <recommendedName>
        <fullName evidence="7">Membrane glycoprotein lig-1</fullName>
    </recommendedName>
</protein>
<evidence type="ECO:0000256" key="2">
    <source>
        <dbReference type="ARBA" id="ARBA00022737"/>
    </source>
</evidence>
<dbReference type="EnsemblMetazoa" id="AALFPA23_009567.R13190">
    <property type="protein sequence ID" value="AALFPA23_009567.P13190"/>
    <property type="gene ID" value="AALFPA23_009567"/>
</dbReference>
<feature type="chain" id="PRO_5047080785" description="Membrane glycoprotein lig-1" evidence="4">
    <location>
        <begin position="33"/>
        <end position="583"/>
    </location>
</feature>
<dbReference type="SMART" id="SM00369">
    <property type="entry name" value="LRR_TYP"/>
    <property type="match status" value="5"/>
</dbReference>
<evidence type="ECO:0000256" key="4">
    <source>
        <dbReference type="SAM" id="SignalP"/>
    </source>
</evidence>
<feature type="transmembrane region" description="Helical" evidence="3">
    <location>
        <begin position="521"/>
        <end position="548"/>
    </location>
</feature>
<evidence type="ECO:0008006" key="7">
    <source>
        <dbReference type="Google" id="ProtNLM"/>
    </source>
</evidence>
<evidence type="ECO:0000256" key="1">
    <source>
        <dbReference type="ARBA" id="ARBA00022614"/>
    </source>
</evidence>
<dbReference type="Proteomes" id="UP000069940">
    <property type="component" value="Unassembled WGS sequence"/>
</dbReference>
<keyword evidence="3" id="KW-0812">Transmembrane</keyword>
<dbReference type="InterPro" id="IPR001611">
    <property type="entry name" value="Leu-rich_rpt"/>
</dbReference>
<evidence type="ECO:0000256" key="3">
    <source>
        <dbReference type="SAM" id="Phobius"/>
    </source>
</evidence>
<dbReference type="InterPro" id="IPR003591">
    <property type="entry name" value="Leu-rich_rpt_typical-subtyp"/>
</dbReference>
<dbReference type="GeneID" id="109415674"/>
<dbReference type="Pfam" id="PF13855">
    <property type="entry name" value="LRR_8"/>
    <property type="match status" value="1"/>
</dbReference>
<dbReference type="Pfam" id="PF00560">
    <property type="entry name" value="LRR_1"/>
    <property type="match status" value="1"/>
</dbReference>
<dbReference type="RefSeq" id="XP_062711943.1">
    <property type="nucleotide sequence ID" value="XM_062855959.1"/>
</dbReference>
<dbReference type="InterPro" id="IPR050333">
    <property type="entry name" value="SLRP"/>
</dbReference>
<reference evidence="5" key="2">
    <citation type="submission" date="2025-05" db="UniProtKB">
        <authorList>
            <consortium name="EnsemblMetazoa"/>
        </authorList>
    </citation>
    <scope>IDENTIFICATION</scope>
    <source>
        <strain evidence="5">Foshan</strain>
    </source>
</reference>
<proteinExistence type="predicted"/>
<dbReference type="PANTHER" id="PTHR45712">
    <property type="entry name" value="AGAP008170-PA"/>
    <property type="match status" value="1"/>
</dbReference>
<keyword evidence="3" id="KW-0472">Membrane</keyword>
<keyword evidence="1" id="KW-0433">Leucine-rich repeat</keyword>
<accession>A0ABM1YIX3</accession>
<keyword evidence="4" id="KW-0732">Signal</keyword>
<dbReference type="InterPro" id="IPR032675">
    <property type="entry name" value="LRR_dom_sf"/>
</dbReference>
<name>A0ABM1YIX3_AEDAL</name>
<keyword evidence="2" id="KW-0677">Repeat</keyword>
<dbReference type="PANTHER" id="PTHR45712:SF22">
    <property type="entry name" value="INSULIN-LIKE GROWTH FACTOR-BINDING PROTEIN COMPLEX ACID LABILE SUBUNIT"/>
    <property type="match status" value="1"/>
</dbReference>
<evidence type="ECO:0000313" key="5">
    <source>
        <dbReference type="EnsemblMetazoa" id="AALFPA23_009567.P13190"/>
    </source>
</evidence>
<sequence>MNKIISLCSTWMHSWVKLLLVLAIWFYLNVDADECIASKTDRHRTIMEAYRSSHNWNAILTEDSLNLHENQTDLDLSKQGFHEVHWHLSSIVGEGYDIYELDMSYNNIEVLNELTFLKFYSLEMLNLSYNRIMVINNLTFGSLIRLMELDLSFNLIHTIEKEAFNRMYALESLNLRENCLITLNEHQFHFNDHLSSLLLNHNQIGFLPSVLFDSLAMVEELFEVDLSYNNFHRMPYIEAKEIGLLKVDYNQINILSVNRTYNVRALEAHHNNIHDADLFQFSSAEHVDLSHNQLDNIAGLHEMTRLEYLDLSSNNISRFDYNLKYSIRNIPTLATLRLQNCSLTENNMDGLLISESILNLDLSQNNFVRLNISHLAKLKTLQYVSLNFNYLQELIDYEHMAHHFPHLELISLSFNRWNCSYFDNIISYLNKTHIQTTTDPRDCYINGTHITDSDITDSFEPEYTLNQVKRDMNLVKNLGRSMTYFMYALYYNMHGLSNHTHFLLKQNDQKMAAMSAEIGHLVGMVAFMVTIFGAAMVLAVAYGLHILYKRWQMNRSVKVVTYNKRANEFSNGVTVNEVMSDNI</sequence>
<evidence type="ECO:0000313" key="6">
    <source>
        <dbReference type="Proteomes" id="UP000069940"/>
    </source>
</evidence>
<dbReference type="SUPFAM" id="SSF52058">
    <property type="entry name" value="L domain-like"/>
    <property type="match status" value="1"/>
</dbReference>
<keyword evidence="6" id="KW-1185">Reference proteome</keyword>
<organism evidence="5 6">
    <name type="scientific">Aedes albopictus</name>
    <name type="common">Asian tiger mosquito</name>
    <name type="synonym">Stegomyia albopicta</name>
    <dbReference type="NCBI Taxonomy" id="7160"/>
    <lineage>
        <taxon>Eukaryota</taxon>
        <taxon>Metazoa</taxon>
        <taxon>Ecdysozoa</taxon>
        <taxon>Arthropoda</taxon>
        <taxon>Hexapoda</taxon>
        <taxon>Insecta</taxon>
        <taxon>Pterygota</taxon>
        <taxon>Neoptera</taxon>
        <taxon>Endopterygota</taxon>
        <taxon>Diptera</taxon>
        <taxon>Nematocera</taxon>
        <taxon>Culicoidea</taxon>
        <taxon>Culicidae</taxon>
        <taxon>Culicinae</taxon>
        <taxon>Aedini</taxon>
        <taxon>Aedes</taxon>
        <taxon>Stegomyia</taxon>
    </lineage>
</organism>
<dbReference type="PROSITE" id="PS51450">
    <property type="entry name" value="LRR"/>
    <property type="match status" value="5"/>
</dbReference>